<feature type="chain" id="PRO_5009110888" description="Outer membrane protein beta-barrel domain-containing protein" evidence="1">
    <location>
        <begin position="19"/>
        <end position="231"/>
    </location>
</feature>
<name>A0A1D8P5Z4_9FLAO</name>
<accession>A0A1D8P5Z4</accession>
<feature type="signal peptide" evidence="1">
    <location>
        <begin position="1"/>
        <end position="18"/>
    </location>
</feature>
<evidence type="ECO:0000313" key="3">
    <source>
        <dbReference type="Proteomes" id="UP000176050"/>
    </source>
</evidence>
<dbReference type="AlphaFoldDB" id="A0A1D8P5Z4"/>
<evidence type="ECO:0008006" key="4">
    <source>
        <dbReference type="Google" id="ProtNLM"/>
    </source>
</evidence>
<dbReference type="STRING" id="1850246.LPB138_04515"/>
<keyword evidence="1" id="KW-0732">Signal</keyword>
<dbReference type="OrthoDB" id="1440186at2"/>
<evidence type="ECO:0000313" key="2">
    <source>
        <dbReference type="EMBL" id="AOW19991.1"/>
    </source>
</evidence>
<gene>
    <name evidence="2" type="ORF">LPB138_04515</name>
</gene>
<dbReference type="RefSeq" id="WP_070236130.1">
    <property type="nucleotide sequence ID" value="NZ_CP017478.1"/>
</dbReference>
<reference evidence="2 3" key="1">
    <citation type="submission" date="2016-10" db="EMBL/GenBank/DDBJ databases">
        <title>Lutibacter sp. LPB0138, isolated from marine gastropod.</title>
        <authorList>
            <person name="Kim E."/>
            <person name="Yi H."/>
        </authorList>
    </citation>
    <scope>NUCLEOTIDE SEQUENCE [LARGE SCALE GENOMIC DNA]</scope>
    <source>
        <strain evidence="2 3">LPB0138</strain>
    </source>
</reference>
<protein>
    <recommendedName>
        <fullName evidence="4">Outer membrane protein beta-barrel domain-containing protein</fullName>
    </recommendedName>
</protein>
<sequence>MKKITFLCILLISSIAFSQEEEVETSKDTTKTAKINIKPIRLGVKVGFPNVVGGNIEYVTPLLDQRLGVFIDYGNLPEYEFDDSKGGFTHTEFGINYYLKKNKGSGFYIGLSRSSLKIDGEYSDIGTIVEQDQSVEYTGTATGDVKINTTNLKLGVKLGKTVYFRFEAGYGFGDIPEGVEVTGIAEVTPNGGPTQTQTETALYLFEDIEGLNNFIKDSGTPVVNIGIGFSF</sequence>
<dbReference type="KEGG" id="lul:LPB138_04515"/>
<evidence type="ECO:0000256" key="1">
    <source>
        <dbReference type="SAM" id="SignalP"/>
    </source>
</evidence>
<organism evidence="2 3">
    <name type="scientific">Urechidicola croceus</name>
    <dbReference type="NCBI Taxonomy" id="1850246"/>
    <lineage>
        <taxon>Bacteria</taxon>
        <taxon>Pseudomonadati</taxon>
        <taxon>Bacteroidota</taxon>
        <taxon>Flavobacteriia</taxon>
        <taxon>Flavobacteriales</taxon>
        <taxon>Flavobacteriaceae</taxon>
        <taxon>Urechidicola</taxon>
    </lineage>
</organism>
<proteinExistence type="predicted"/>
<dbReference type="Proteomes" id="UP000176050">
    <property type="component" value="Chromosome"/>
</dbReference>
<dbReference type="EMBL" id="CP017478">
    <property type="protein sequence ID" value="AOW19991.1"/>
    <property type="molecule type" value="Genomic_DNA"/>
</dbReference>
<keyword evidence="3" id="KW-1185">Reference proteome</keyword>